<evidence type="ECO:0008006" key="4">
    <source>
        <dbReference type="Google" id="ProtNLM"/>
    </source>
</evidence>
<keyword evidence="1" id="KW-0812">Transmembrane</keyword>
<organism evidence="2 3">
    <name type="scientific">Desulforamulus hydrothermalis Lam5 = DSM 18033</name>
    <dbReference type="NCBI Taxonomy" id="1121428"/>
    <lineage>
        <taxon>Bacteria</taxon>
        <taxon>Bacillati</taxon>
        <taxon>Bacillota</taxon>
        <taxon>Clostridia</taxon>
        <taxon>Eubacteriales</taxon>
        <taxon>Peptococcaceae</taxon>
        <taxon>Desulforamulus</taxon>
    </lineage>
</organism>
<feature type="transmembrane region" description="Helical" evidence="1">
    <location>
        <begin position="50"/>
        <end position="72"/>
    </location>
</feature>
<dbReference type="PANTHER" id="PTHR36443:SF1">
    <property type="entry name" value="BSR5223 PROTEIN"/>
    <property type="match status" value="1"/>
</dbReference>
<evidence type="ECO:0000313" key="2">
    <source>
        <dbReference type="EMBL" id="CCO07227.1"/>
    </source>
</evidence>
<dbReference type="eggNOG" id="ENOG5032YVX">
    <property type="taxonomic scope" value="Bacteria"/>
</dbReference>
<dbReference type="EMBL" id="CAOS01000003">
    <property type="protein sequence ID" value="CCO07227.1"/>
    <property type="molecule type" value="Genomic_DNA"/>
</dbReference>
<reference evidence="2 3" key="1">
    <citation type="journal article" date="2013" name="Genome Announc.">
        <title>Genome Sequence of the Sulfate-Reducing Bacterium Desulfotomaculum hydrothermale Lam5(T).</title>
        <authorList>
            <person name="Amin O."/>
            <person name="Fardeau M.L."/>
            <person name="Valette O."/>
            <person name="Hirschler-Rea A."/>
            <person name="Barbe V."/>
            <person name="Medigue C."/>
            <person name="Vacherie B."/>
            <person name="Ollivier B."/>
            <person name="Bertin P.N."/>
            <person name="Dolla A."/>
        </authorList>
    </citation>
    <scope>NUCLEOTIDE SEQUENCE [LARGE SCALE GENOMIC DNA]</scope>
    <source>
        <strain evidence="3">Lam5 / DSM 18033</strain>
    </source>
</reference>
<evidence type="ECO:0000256" key="1">
    <source>
        <dbReference type="SAM" id="Phobius"/>
    </source>
</evidence>
<proteinExistence type="predicted"/>
<dbReference type="RefSeq" id="WP_008410042.1">
    <property type="nucleotide sequence ID" value="NZ_CAOS01000003.1"/>
</dbReference>
<evidence type="ECO:0000313" key="3">
    <source>
        <dbReference type="Proteomes" id="UP000009315"/>
    </source>
</evidence>
<gene>
    <name evidence="2" type="ORF">DESHY_110171</name>
</gene>
<sequence length="74" mass="8063">MTPFESMAKLLLLAGLLLSLLGGLLLLAGKLPGLGKLPGDIFIQKGNFTFYFPVVTSVILSILLTFILNILFRR</sequence>
<name>K8DXA9_9FIRM</name>
<keyword evidence="3" id="KW-1185">Reference proteome</keyword>
<dbReference type="AlphaFoldDB" id="K8DXA9"/>
<dbReference type="Pfam" id="PF11146">
    <property type="entry name" value="DUF2905"/>
    <property type="match status" value="1"/>
</dbReference>
<comment type="caution">
    <text evidence="2">The sequence shown here is derived from an EMBL/GenBank/DDBJ whole genome shotgun (WGS) entry which is preliminary data.</text>
</comment>
<dbReference type="PANTHER" id="PTHR36443">
    <property type="entry name" value="BSR5223 PROTEIN"/>
    <property type="match status" value="1"/>
</dbReference>
<protein>
    <recommendedName>
        <fullName evidence="4">DUF2905 domain-containing protein</fullName>
    </recommendedName>
</protein>
<keyword evidence="1" id="KW-0472">Membrane</keyword>
<dbReference type="InterPro" id="IPR021320">
    <property type="entry name" value="DUF2905"/>
</dbReference>
<dbReference type="OrthoDB" id="9811610at2"/>
<keyword evidence="1" id="KW-1133">Transmembrane helix</keyword>
<dbReference type="Proteomes" id="UP000009315">
    <property type="component" value="Unassembled WGS sequence"/>
</dbReference>
<dbReference type="STRING" id="1121428.DESHY_110171"/>
<accession>K8DXA9</accession>